<comment type="subcellular location">
    <subcellularLocation>
        <location evidence="1">Cell outer membrane</location>
    </subcellularLocation>
</comment>
<keyword evidence="3" id="KW-0472">Membrane</keyword>
<dbReference type="RefSeq" id="WP_164534896.1">
    <property type="nucleotide sequence ID" value="NZ_JAALFG010000003.1"/>
</dbReference>
<evidence type="ECO:0000256" key="5">
    <source>
        <dbReference type="ARBA" id="ARBA00038306"/>
    </source>
</evidence>
<dbReference type="InterPro" id="IPR051692">
    <property type="entry name" value="OMP-like"/>
</dbReference>
<evidence type="ECO:0000256" key="3">
    <source>
        <dbReference type="ARBA" id="ARBA00023136"/>
    </source>
</evidence>
<evidence type="ECO:0000256" key="1">
    <source>
        <dbReference type="ARBA" id="ARBA00004442"/>
    </source>
</evidence>
<dbReference type="Pfam" id="PF13505">
    <property type="entry name" value="OMP_b-brl"/>
    <property type="match status" value="1"/>
</dbReference>
<sequence>MKRVAASLLALSFVMPAAHAADLIIDTPVEPIAVAGFDWSGFYAGVFAGYGGGRPESFIAATGAVSPVDTRGGLLGATVGANAQFDMFVLGVEGDIAWSGIEGSDACEGAPGFQCNGRLDWTGSAKVRGGVALDRLLVFGTLGLAAGGINASTTPTPAGTTGRYETTVYGWTIGAGAEYAVTDAISVKAEYAYTDFGTTQAPAGTLAGSPDDLTIGTHVAKVGVNFHF</sequence>
<dbReference type="GO" id="GO:0009279">
    <property type="term" value="C:cell outer membrane"/>
    <property type="evidence" value="ECO:0007669"/>
    <property type="project" value="UniProtKB-SubCell"/>
</dbReference>
<dbReference type="SUPFAM" id="SSF56925">
    <property type="entry name" value="OMPA-like"/>
    <property type="match status" value="1"/>
</dbReference>
<comment type="caution">
    <text evidence="8">The sequence shown here is derived from an EMBL/GenBank/DDBJ whole genome shotgun (WGS) entry which is preliminary data.</text>
</comment>
<gene>
    <name evidence="8" type="ORF">G5575_14170</name>
</gene>
<protein>
    <submittedName>
        <fullName evidence="8">Porin family protein</fullName>
    </submittedName>
</protein>
<accession>A0A6M1STF7</accession>
<dbReference type="InterPro" id="IPR027385">
    <property type="entry name" value="Beta-barrel_OMP"/>
</dbReference>
<dbReference type="PANTHER" id="PTHR34001:SF3">
    <property type="entry name" value="BLL7405 PROTEIN"/>
    <property type="match status" value="1"/>
</dbReference>
<feature type="chain" id="PRO_5026948998" evidence="6">
    <location>
        <begin position="21"/>
        <end position="228"/>
    </location>
</feature>
<feature type="signal peptide" evidence="6">
    <location>
        <begin position="1"/>
        <end position="20"/>
    </location>
</feature>
<feature type="domain" description="Outer membrane protein beta-barrel" evidence="7">
    <location>
        <begin position="17"/>
        <end position="228"/>
    </location>
</feature>
<evidence type="ECO:0000256" key="4">
    <source>
        <dbReference type="ARBA" id="ARBA00023237"/>
    </source>
</evidence>
<dbReference type="InterPro" id="IPR011250">
    <property type="entry name" value="OMP/PagP_B-barrel"/>
</dbReference>
<keyword evidence="2 6" id="KW-0732">Signal</keyword>
<evidence type="ECO:0000256" key="2">
    <source>
        <dbReference type="ARBA" id="ARBA00022729"/>
    </source>
</evidence>
<dbReference type="Proteomes" id="UP000474802">
    <property type="component" value="Unassembled WGS sequence"/>
</dbReference>
<evidence type="ECO:0000259" key="7">
    <source>
        <dbReference type="Pfam" id="PF13505"/>
    </source>
</evidence>
<reference evidence="8 9" key="1">
    <citation type="submission" date="2020-02" db="EMBL/GenBank/DDBJ databases">
        <authorList>
            <person name="Khan S.A."/>
            <person name="Jeon C.O."/>
            <person name="Chun B.H."/>
        </authorList>
    </citation>
    <scope>NUCLEOTIDE SEQUENCE [LARGE SCALE GENOMIC DNA]</scope>
    <source>
        <strain evidence="8 9">H239</strain>
    </source>
</reference>
<dbReference type="PANTHER" id="PTHR34001">
    <property type="entry name" value="BLL7405 PROTEIN"/>
    <property type="match status" value="1"/>
</dbReference>
<organism evidence="8 9">
    <name type="scientific">Devosia aurantiaca</name>
    <dbReference type="NCBI Taxonomy" id="2714858"/>
    <lineage>
        <taxon>Bacteria</taxon>
        <taxon>Pseudomonadati</taxon>
        <taxon>Pseudomonadota</taxon>
        <taxon>Alphaproteobacteria</taxon>
        <taxon>Hyphomicrobiales</taxon>
        <taxon>Devosiaceae</taxon>
        <taxon>Devosia</taxon>
    </lineage>
</organism>
<reference evidence="8 9" key="2">
    <citation type="submission" date="2020-03" db="EMBL/GenBank/DDBJ databases">
        <title>Devosia chinhatensis sp. nov., isolated from a hexachlorocyclohexane (HCH) dump site in India.</title>
        <authorList>
            <person name="Kumar M."/>
            <person name="Lal R."/>
        </authorList>
    </citation>
    <scope>NUCLEOTIDE SEQUENCE [LARGE SCALE GENOMIC DNA]</scope>
    <source>
        <strain evidence="8 9">H239</strain>
    </source>
</reference>
<evidence type="ECO:0000313" key="9">
    <source>
        <dbReference type="Proteomes" id="UP000474802"/>
    </source>
</evidence>
<keyword evidence="4" id="KW-0998">Cell outer membrane</keyword>
<dbReference type="AlphaFoldDB" id="A0A6M1STF7"/>
<dbReference type="EMBL" id="JAALFG010000003">
    <property type="protein sequence ID" value="NGP18642.1"/>
    <property type="molecule type" value="Genomic_DNA"/>
</dbReference>
<name>A0A6M1STF7_9HYPH</name>
<comment type="similarity">
    <text evidence="5">Belongs to the Omp25/RopB family.</text>
</comment>
<evidence type="ECO:0000313" key="8">
    <source>
        <dbReference type="EMBL" id="NGP18642.1"/>
    </source>
</evidence>
<dbReference type="Gene3D" id="2.40.160.20">
    <property type="match status" value="1"/>
</dbReference>
<keyword evidence="9" id="KW-1185">Reference proteome</keyword>
<proteinExistence type="inferred from homology"/>
<evidence type="ECO:0000256" key="6">
    <source>
        <dbReference type="SAM" id="SignalP"/>
    </source>
</evidence>